<dbReference type="Proteomes" id="UP001141806">
    <property type="component" value="Unassembled WGS sequence"/>
</dbReference>
<organism evidence="1 2">
    <name type="scientific">Protea cynaroides</name>
    <dbReference type="NCBI Taxonomy" id="273540"/>
    <lineage>
        <taxon>Eukaryota</taxon>
        <taxon>Viridiplantae</taxon>
        <taxon>Streptophyta</taxon>
        <taxon>Embryophyta</taxon>
        <taxon>Tracheophyta</taxon>
        <taxon>Spermatophyta</taxon>
        <taxon>Magnoliopsida</taxon>
        <taxon>Proteales</taxon>
        <taxon>Proteaceae</taxon>
        <taxon>Protea</taxon>
    </lineage>
</organism>
<accession>A0A9Q0KPH0</accession>
<proteinExistence type="predicted"/>
<gene>
    <name evidence="1" type="ORF">NE237_007070</name>
</gene>
<dbReference type="AlphaFoldDB" id="A0A9Q0KPH0"/>
<reference evidence="1" key="1">
    <citation type="journal article" date="2023" name="Plant J.">
        <title>The genome of the king protea, Protea cynaroides.</title>
        <authorList>
            <person name="Chang J."/>
            <person name="Duong T.A."/>
            <person name="Schoeman C."/>
            <person name="Ma X."/>
            <person name="Roodt D."/>
            <person name="Barker N."/>
            <person name="Li Z."/>
            <person name="Van de Peer Y."/>
            <person name="Mizrachi E."/>
        </authorList>
    </citation>
    <scope>NUCLEOTIDE SEQUENCE</scope>
    <source>
        <tissue evidence="1">Young leaves</tissue>
    </source>
</reference>
<sequence>MDNALIDLLVEEAAKGNKFDDQEDTLGNGVEAYDSSAVDQYFEDVSEVAASMSTQCNQNAMDILGVMASKIEKLAEALTQGDESASAFSDRLYKEVMKIDAYDSKMLDDVFRVLNDNDKLARAFLSRDDNGRRRMVWKVLHESL</sequence>
<protein>
    <submittedName>
        <fullName evidence="1">Uncharacterized protein</fullName>
    </submittedName>
</protein>
<name>A0A9Q0KPH0_9MAGN</name>
<evidence type="ECO:0000313" key="1">
    <source>
        <dbReference type="EMBL" id="KAJ4973896.1"/>
    </source>
</evidence>
<dbReference type="OrthoDB" id="1937145at2759"/>
<dbReference type="EMBL" id="JAMYWD010000004">
    <property type="protein sequence ID" value="KAJ4973896.1"/>
    <property type="molecule type" value="Genomic_DNA"/>
</dbReference>
<evidence type="ECO:0000313" key="2">
    <source>
        <dbReference type="Proteomes" id="UP001141806"/>
    </source>
</evidence>
<keyword evidence="2" id="KW-1185">Reference proteome</keyword>
<comment type="caution">
    <text evidence="1">The sequence shown here is derived from an EMBL/GenBank/DDBJ whole genome shotgun (WGS) entry which is preliminary data.</text>
</comment>